<dbReference type="Proteomes" id="UP000218238">
    <property type="component" value="Unassembled WGS sequence"/>
</dbReference>
<dbReference type="Pfam" id="PF10989">
    <property type="entry name" value="DUF2808"/>
    <property type="match status" value="1"/>
</dbReference>
<dbReference type="OrthoDB" id="423147at2"/>
<evidence type="ECO:0000313" key="3">
    <source>
        <dbReference type="Proteomes" id="UP000218238"/>
    </source>
</evidence>
<keyword evidence="3" id="KW-1185">Reference proteome</keyword>
<organism evidence="2 3">
    <name type="scientific">Brunnivagina elsteri CCALA 953</name>
    <dbReference type="NCBI Taxonomy" id="987040"/>
    <lineage>
        <taxon>Bacteria</taxon>
        <taxon>Bacillati</taxon>
        <taxon>Cyanobacteriota</taxon>
        <taxon>Cyanophyceae</taxon>
        <taxon>Nostocales</taxon>
        <taxon>Calotrichaceae</taxon>
        <taxon>Brunnivagina</taxon>
    </lineage>
</organism>
<accession>A0A2A2TPM7</accession>
<feature type="region of interest" description="Disordered" evidence="1">
    <location>
        <begin position="40"/>
        <end position="78"/>
    </location>
</feature>
<evidence type="ECO:0000313" key="2">
    <source>
        <dbReference type="EMBL" id="PAX60098.1"/>
    </source>
</evidence>
<dbReference type="AlphaFoldDB" id="A0A2A2TPM7"/>
<evidence type="ECO:0000256" key="1">
    <source>
        <dbReference type="SAM" id="MobiDB-lite"/>
    </source>
</evidence>
<feature type="compositionally biased region" description="Low complexity" evidence="1">
    <location>
        <begin position="45"/>
        <end position="54"/>
    </location>
</feature>
<reference evidence="2 3" key="1">
    <citation type="submission" date="2017-08" db="EMBL/GenBank/DDBJ databases">
        <title>Draft genome sequence of filamentous cyanobacterium Calothrix elsteri CCALA 953.</title>
        <authorList>
            <person name="Gagunashvili A.N."/>
            <person name="Elster J."/>
            <person name="Andresson O.S."/>
        </authorList>
    </citation>
    <scope>NUCLEOTIDE SEQUENCE [LARGE SCALE GENOMIC DNA]</scope>
    <source>
        <strain evidence="2 3">CCALA 953</strain>
    </source>
</reference>
<comment type="caution">
    <text evidence="2">The sequence shown here is derived from an EMBL/GenBank/DDBJ whole genome shotgun (WGS) entry which is preliminary data.</text>
</comment>
<evidence type="ECO:0008006" key="4">
    <source>
        <dbReference type="Google" id="ProtNLM"/>
    </source>
</evidence>
<sequence length="230" mass="25457">MFKRVRVDVVQKTTGQQTPWESSSLIGSFAFNSKGDGNDVATSVTNPLPATTPLTTPPLTKPPLTKPPLNTPSLPTNSPIKTTYFTQVPRLVAARTSYKEIRIPSVKYYFTIDLPENAGEPLQKITINQREGLEYIRFRLKKSFAFEGNSSHEGQKLGLQDISSDEKNQTVSMIFNPPVPPGKTITIALEAVQNPMVEGVYLFGVTASPIGEKSHSQFLGFGRFHFYRHG</sequence>
<gene>
    <name evidence="2" type="ORF">CK510_03685</name>
</gene>
<protein>
    <recommendedName>
        <fullName evidence="4">DUF2808 domain-containing protein</fullName>
    </recommendedName>
</protein>
<feature type="compositionally biased region" description="Pro residues" evidence="1">
    <location>
        <begin position="55"/>
        <end position="70"/>
    </location>
</feature>
<proteinExistence type="predicted"/>
<dbReference type="EMBL" id="NTFS01000023">
    <property type="protein sequence ID" value="PAX60098.1"/>
    <property type="molecule type" value="Genomic_DNA"/>
</dbReference>
<dbReference type="InterPro" id="IPR021256">
    <property type="entry name" value="DUF2808"/>
</dbReference>
<name>A0A2A2TPM7_9CYAN</name>